<gene>
    <name evidence="2" type="ORF">EDEG_02001</name>
</gene>
<keyword evidence="3" id="KW-1185">Reference proteome</keyword>
<sequence length="121" mass="14302">MPPEKNRNEVIPTKKDTIDPKMVEDLLTKYKNETLISKLIGIKQELAAKMKTYRNVFNDIKYQIFEKYYIEENGILSEMKEEKLEEYINKQIKSLENEITKIENHLTELVIAISNFDGVFI</sequence>
<dbReference type="InParanoid" id="J9D877"/>
<dbReference type="Proteomes" id="UP000003163">
    <property type="component" value="Unassembled WGS sequence"/>
</dbReference>
<dbReference type="EMBL" id="AFBI03000032">
    <property type="protein sequence ID" value="EJW03709.1"/>
    <property type="molecule type" value="Genomic_DNA"/>
</dbReference>
<dbReference type="VEuPathDB" id="MicrosporidiaDB:EDEG_02001"/>
<feature type="coiled-coil region" evidence="1">
    <location>
        <begin position="85"/>
        <end position="112"/>
    </location>
</feature>
<dbReference type="HOGENOM" id="CLU_2038032_0_0_1"/>
<evidence type="ECO:0000256" key="1">
    <source>
        <dbReference type="SAM" id="Coils"/>
    </source>
</evidence>
<proteinExistence type="predicted"/>
<accession>J9D877</accession>
<evidence type="ECO:0000313" key="3">
    <source>
        <dbReference type="Proteomes" id="UP000003163"/>
    </source>
</evidence>
<evidence type="ECO:0000313" key="2">
    <source>
        <dbReference type="EMBL" id="EJW03709.1"/>
    </source>
</evidence>
<keyword evidence="1" id="KW-0175">Coiled coil</keyword>
<comment type="caution">
    <text evidence="2">The sequence shown here is derived from an EMBL/GenBank/DDBJ whole genome shotgun (WGS) entry which is preliminary data.</text>
</comment>
<reference evidence="2 3" key="1">
    <citation type="submission" date="2011-08" db="EMBL/GenBank/DDBJ databases">
        <authorList>
            <person name="Liu Z.J."/>
            <person name="Shi F.L."/>
            <person name="Lu J.Q."/>
            <person name="Li M."/>
            <person name="Wang Z.L."/>
        </authorList>
    </citation>
    <scope>NUCLEOTIDE SEQUENCE [LARGE SCALE GENOMIC DNA]</scope>
    <source>
        <strain evidence="2 3">USNM 41457</strain>
    </source>
</reference>
<name>J9D877_EDHAE</name>
<organism evidence="2 3">
    <name type="scientific">Edhazardia aedis (strain USNM 41457)</name>
    <name type="common">Microsporidian parasite</name>
    <dbReference type="NCBI Taxonomy" id="1003232"/>
    <lineage>
        <taxon>Eukaryota</taxon>
        <taxon>Fungi</taxon>
        <taxon>Fungi incertae sedis</taxon>
        <taxon>Microsporidia</taxon>
        <taxon>Edhazardia</taxon>
    </lineage>
</organism>
<protein>
    <submittedName>
        <fullName evidence="2">Uncharacterized protein</fullName>
    </submittedName>
</protein>
<dbReference type="AlphaFoldDB" id="J9D877"/>
<reference evidence="3" key="2">
    <citation type="submission" date="2015-07" db="EMBL/GenBank/DDBJ databases">
        <title>Contrasting host-pathogen interactions and genome evolution in two generalist and specialist microsporidian pathogens of mosquitoes.</title>
        <authorList>
            <consortium name="The Broad Institute Genomics Platform"/>
            <consortium name="The Broad Institute Genome Sequencing Center for Infectious Disease"/>
            <person name="Cuomo C.A."/>
            <person name="Sanscrainte N.D."/>
            <person name="Goldberg J.M."/>
            <person name="Heiman D."/>
            <person name="Young S."/>
            <person name="Zeng Q."/>
            <person name="Becnel J.J."/>
            <person name="Birren B.W."/>
        </authorList>
    </citation>
    <scope>NUCLEOTIDE SEQUENCE [LARGE SCALE GENOMIC DNA]</scope>
    <source>
        <strain evidence="3">USNM 41457</strain>
    </source>
</reference>